<accession>A0A091D9L3</accession>
<feature type="compositionally biased region" description="Basic residues" evidence="1">
    <location>
        <begin position="380"/>
        <end position="392"/>
    </location>
</feature>
<dbReference type="eggNOG" id="ENOG502SI56">
    <property type="taxonomic scope" value="Eukaryota"/>
</dbReference>
<keyword evidence="3" id="KW-1185">Reference proteome</keyword>
<dbReference type="OrthoDB" id="9941921at2759"/>
<dbReference type="InterPro" id="IPR031535">
    <property type="entry name" value="PRR22"/>
</dbReference>
<feature type="region of interest" description="Disordered" evidence="1">
    <location>
        <begin position="362"/>
        <end position="410"/>
    </location>
</feature>
<dbReference type="PANTHER" id="PTHR37871:SF1">
    <property type="entry name" value="PROLINE-RICH PROTEIN 22"/>
    <property type="match status" value="1"/>
</dbReference>
<proteinExistence type="predicted"/>
<evidence type="ECO:0000313" key="3">
    <source>
        <dbReference type="Proteomes" id="UP000028990"/>
    </source>
</evidence>
<dbReference type="PANTHER" id="PTHR37871">
    <property type="entry name" value="PROLINE-RICH PROTEIN 22"/>
    <property type="match status" value="1"/>
</dbReference>
<evidence type="ECO:0000256" key="1">
    <source>
        <dbReference type="SAM" id="MobiDB-lite"/>
    </source>
</evidence>
<evidence type="ECO:0000313" key="2">
    <source>
        <dbReference type="EMBL" id="KFO28809.1"/>
    </source>
</evidence>
<gene>
    <name evidence="2" type="ORF">H920_09751</name>
</gene>
<reference evidence="2 3" key="1">
    <citation type="submission" date="2013-11" db="EMBL/GenBank/DDBJ databases">
        <title>The Damaraland mole rat (Fukomys damarensis) genome and evolution of African mole rats.</title>
        <authorList>
            <person name="Gladyshev V.N."/>
            <person name="Fang X."/>
        </authorList>
    </citation>
    <scope>NUCLEOTIDE SEQUENCE [LARGE SCALE GENOMIC DNA]</scope>
    <source>
        <tissue evidence="2">Liver</tissue>
    </source>
</reference>
<name>A0A091D9L3_FUKDA</name>
<feature type="compositionally biased region" description="Low complexity" evidence="1">
    <location>
        <begin position="393"/>
        <end position="402"/>
    </location>
</feature>
<organism evidence="2 3">
    <name type="scientific">Fukomys damarensis</name>
    <name type="common">Damaraland mole rat</name>
    <name type="synonym">Cryptomys damarensis</name>
    <dbReference type="NCBI Taxonomy" id="885580"/>
    <lineage>
        <taxon>Eukaryota</taxon>
        <taxon>Metazoa</taxon>
        <taxon>Chordata</taxon>
        <taxon>Craniata</taxon>
        <taxon>Vertebrata</taxon>
        <taxon>Euteleostomi</taxon>
        <taxon>Mammalia</taxon>
        <taxon>Eutheria</taxon>
        <taxon>Euarchontoglires</taxon>
        <taxon>Glires</taxon>
        <taxon>Rodentia</taxon>
        <taxon>Hystricomorpha</taxon>
        <taxon>Bathyergidae</taxon>
        <taxon>Fukomys</taxon>
    </lineage>
</organism>
<feature type="region of interest" description="Disordered" evidence="1">
    <location>
        <begin position="18"/>
        <end position="38"/>
    </location>
</feature>
<sequence length="410" mass="42576">MQHPKPFAPAACREGFGAQGLESTAGPGGRPGLTSTDPLPTMASTNPLYQPLNPEKDVFPGPPAGFQMAPCGCFFDPRIYRIEWTATDFGQALYKLAVAAGPTSPGSYLLEPQRYVKAPVPPPYPHYQPGGPPYLMPYLPPEGPSHETLGFTGGGGPPGFVELSPLLLQEARAPLPPSKDSIRPPLLLTLPAEAPLPPGTYGHFRGQVPGSEVAGSPTEPLALPGKEPQCGSGAGPGLSHPPAPCEPKAQEATPPGTSEAQVCEAARTLELPDKVLLEDAMKLFDCLPSCAKPKATARAVPGPVLPESGGGGDNSASDIHSLHLPEELLSFDYSVPEILDTVSSVDSLFNFRVLDEGLRPCPGTPGADPATPVLQADTRGKKRPTRKVKAGAKGKQASAGAGRDLGTAPD</sequence>
<dbReference type="Pfam" id="PF15776">
    <property type="entry name" value="PRR22"/>
    <property type="match status" value="1"/>
</dbReference>
<dbReference type="Proteomes" id="UP000028990">
    <property type="component" value="Unassembled WGS sequence"/>
</dbReference>
<dbReference type="EMBL" id="KN122676">
    <property type="protein sequence ID" value="KFO28809.1"/>
    <property type="molecule type" value="Genomic_DNA"/>
</dbReference>
<dbReference type="OMA" id="RIEWTTP"/>
<protein>
    <submittedName>
        <fullName evidence="2">Proline-rich protein 22</fullName>
    </submittedName>
</protein>
<dbReference type="AlphaFoldDB" id="A0A091D9L3"/>
<feature type="region of interest" description="Disordered" evidence="1">
    <location>
        <begin position="209"/>
        <end position="256"/>
    </location>
</feature>